<evidence type="ECO:0000313" key="2">
    <source>
        <dbReference type="EMBL" id="RHF52965.1"/>
    </source>
</evidence>
<dbReference type="AlphaFoldDB" id="A0A414NZ24"/>
<name>A0A414NZ24_9FIRM</name>
<feature type="region of interest" description="Disordered" evidence="1">
    <location>
        <begin position="184"/>
        <end position="204"/>
    </location>
</feature>
<dbReference type="EMBL" id="QRHE01000002">
    <property type="protein sequence ID" value="RHF52965.1"/>
    <property type="molecule type" value="Genomic_DNA"/>
</dbReference>
<sequence>MDYQAFLSEYRAAIAEGRDTISDWPLSAAAKVAGPEGTGYAFVWMDEDSVPELLIGDPEGWHVWQAYTWKDGKIYNLYPEGDPSGEMWVTEDRLLYLDIATMTWSYHAWSGKRAHTTDLWFKAAYTQDLETHTIRFYRDERDEDGVPIWHEVRTDVENVIAMMPTTRMLELDWQRLSDLSVPADREHDFETGPTRFYRGEDDTT</sequence>
<comment type="caution">
    <text evidence="2">The sequence shown here is derived from an EMBL/GenBank/DDBJ whole genome shotgun (WGS) entry which is preliminary data.</text>
</comment>
<accession>A0A414NZ24</accession>
<organism evidence="2 3">
    <name type="scientific">Mitsuokella multacida</name>
    <dbReference type="NCBI Taxonomy" id="52226"/>
    <lineage>
        <taxon>Bacteria</taxon>
        <taxon>Bacillati</taxon>
        <taxon>Bacillota</taxon>
        <taxon>Negativicutes</taxon>
        <taxon>Selenomonadales</taxon>
        <taxon>Selenomonadaceae</taxon>
        <taxon>Mitsuokella</taxon>
    </lineage>
</organism>
<evidence type="ECO:0000256" key="1">
    <source>
        <dbReference type="SAM" id="MobiDB-lite"/>
    </source>
</evidence>
<gene>
    <name evidence="2" type="ORF">DW674_03425</name>
</gene>
<protein>
    <submittedName>
        <fullName evidence="2">Uncharacterized protein</fullName>
    </submittedName>
</protein>
<dbReference type="RefSeq" id="WP_118175230.1">
    <property type="nucleotide sequence ID" value="NZ_JAQEBN010000033.1"/>
</dbReference>
<dbReference type="Proteomes" id="UP000283442">
    <property type="component" value="Unassembled WGS sequence"/>
</dbReference>
<reference evidence="2 3" key="1">
    <citation type="submission" date="2018-08" db="EMBL/GenBank/DDBJ databases">
        <title>A genome reference for cultivated species of the human gut microbiota.</title>
        <authorList>
            <person name="Zou Y."/>
            <person name="Xue W."/>
            <person name="Luo G."/>
        </authorList>
    </citation>
    <scope>NUCLEOTIDE SEQUENCE [LARGE SCALE GENOMIC DNA]</scope>
    <source>
        <strain evidence="2 3">AM25-21AC</strain>
    </source>
</reference>
<evidence type="ECO:0000313" key="3">
    <source>
        <dbReference type="Proteomes" id="UP000283442"/>
    </source>
</evidence>
<proteinExistence type="predicted"/>